<dbReference type="Gene3D" id="3.40.1410.10">
    <property type="entry name" value="Chorismate lyase-like"/>
    <property type="match status" value="1"/>
</dbReference>
<keyword evidence="1" id="KW-0805">Transcription regulation</keyword>
<dbReference type="InterPro" id="IPR000524">
    <property type="entry name" value="Tscrpt_reg_HTH_GntR"/>
</dbReference>
<dbReference type="RefSeq" id="WP_148069235.1">
    <property type="nucleotide sequence ID" value="NZ_VRZA01000005.1"/>
</dbReference>
<dbReference type="EMBL" id="VRZA01000005">
    <property type="protein sequence ID" value="TXS91996.1"/>
    <property type="molecule type" value="Genomic_DNA"/>
</dbReference>
<dbReference type="CDD" id="cd07377">
    <property type="entry name" value="WHTH_GntR"/>
    <property type="match status" value="1"/>
</dbReference>
<dbReference type="GO" id="GO:0003700">
    <property type="term" value="F:DNA-binding transcription factor activity"/>
    <property type="evidence" value="ECO:0007669"/>
    <property type="project" value="InterPro"/>
</dbReference>
<evidence type="ECO:0000313" key="6">
    <source>
        <dbReference type="Proteomes" id="UP000321039"/>
    </source>
</evidence>
<comment type="caution">
    <text evidence="5">The sequence shown here is derived from an EMBL/GenBank/DDBJ whole genome shotgun (WGS) entry which is preliminary data.</text>
</comment>
<dbReference type="InterPro" id="IPR050679">
    <property type="entry name" value="Bact_HTH_transcr_reg"/>
</dbReference>
<dbReference type="GO" id="GO:0003677">
    <property type="term" value="F:DNA binding"/>
    <property type="evidence" value="ECO:0007669"/>
    <property type="project" value="UniProtKB-KW"/>
</dbReference>
<dbReference type="SMART" id="SM00345">
    <property type="entry name" value="HTH_GNTR"/>
    <property type="match status" value="1"/>
</dbReference>
<proteinExistence type="predicted"/>
<keyword evidence="3" id="KW-0804">Transcription</keyword>
<accession>A0A5C8ZU65</accession>
<sequence>MSSIDKLISPRQRKALDPDSHAPLYYQLYTLLRNLILNGTLPTGTLMPTEQQLSEAFGVSRITAKRAMDELAGEKLVERRRGKGSHVIFKYTPGPVKAPLVGMLQEIESMARQTEVRILEVSELQPPAEIRKELELADDATAVRMVRVRSRDGIPFGYYESWTAGLKKKPTVKKLESTPRLEIFREQGLIITHVKQTLSAISAPDDIAEAFGIKPGTPLLSMVRRSYDSDEKLRDYLHVRYDPEHFQYQMDLTIDDA</sequence>
<dbReference type="SUPFAM" id="SSF64288">
    <property type="entry name" value="Chorismate lyase-like"/>
    <property type="match status" value="1"/>
</dbReference>
<reference evidence="5 6" key="1">
    <citation type="submission" date="2019-08" db="EMBL/GenBank/DDBJ databases">
        <title>Parahaliea maris sp. nov., isolated from the surface seawater.</title>
        <authorList>
            <person name="Liu Y."/>
        </authorList>
    </citation>
    <scope>NUCLEOTIDE SEQUENCE [LARGE SCALE GENOMIC DNA]</scope>
    <source>
        <strain evidence="5 6">HSLHS9</strain>
    </source>
</reference>
<dbReference type="Pfam" id="PF00392">
    <property type="entry name" value="GntR"/>
    <property type="match status" value="1"/>
</dbReference>
<protein>
    <submittedName>
        <fullName evidence="5">GntR family transcriptional regulator</fullName>
    </submittedName>
</protein>
<dbReference type="GO" id="GO:0045892">
    <property type="term" value="P:negative regulation of DNA-templated transcription"/>
    <property type="evidence" value="ECO:0007669"/>
    <property type="project" value="TreeGrafter"/>
</dbReference>
<dbReference type="Proteomes" id="UP000321039">
    <property type="component" value="Unassembled WGS sequence"/>
</dbReference>
<dbReference type="PANTHER" id="PTHR44846:SF17">
    <property type="entry name" value="GNTR-FAMILY TRANSCRIPTIONAL REGULATOR"/>
    <property type="match status" value="1"/>
</dbReference>
<dbReference type="InterPro" id="IPR028978">
    <property type="entry name" value="Chorismate_lyase_/UTRA_dom_sf"/>
</dbReference>
<evidence type="ECO:0000256" key="3">
    <source>
        <dbReference type="ARBA" id="ARBA00023163"/>
    </source>
</evidence>
<dbReference type="Pfam" id="PF07702">
    <property type="entry name" value="UTRA"/>
    <property type="match status" value="1"/>
</dbReference>
<evidence type="ECO:0000256" key="2">
    <source>
        <dbReference type="ARBA" id="ARBA00023125"/>
    </source>
</evidence>
<evidence type="ECO:0000313" key="5">
    <source>
        <dbReference type="EMBL" id="TXS91996.1"/>
    </source>
</evidence>
<dbReference type="SMART" id="SM00866">
    <property type="entry name" value="UTRA"/>
    <property type="match status" value="1"/>
</dbReference>
<dbReference type="InterPro" id="IPR011663">
    <property type="entry name" value="UTRA"/>
</dbReference>
<dbReference type="AlphaFoldDB" id="A0A5C8ZU65"/>
<keyword evidence="6" id="KW-1185">Reference proteome</keyword>
<dbReference type="Gene3D" id="1.10.10.10">
    <property type="entry name" value="Winged helix-like DNA-binding domain superfamily/Winged helix DNA-binding domain"/>
    <property type="match status" value="1"/>
</dbReference>
<organism evidence="5 6">
    <name type="scientific">Parahaliea maris</name>
    <dbReference type="NCBI Taxonomy" id="2716870"/>
    <lineage>
        <taxon>Bacteria</taxon>
        <taxon>Pseudomonadati</taxon>
        <taxon>Pseudomonadota</taxon>
        <taxon>Gammaproteobacteria</taxon>
        <taxon>Cellvibrionales</taxon>
        <taxon>Halieaceae</taxon>
        <taxon>Parahaliea</taxon>
    </lineage>
</organism>
<name>A0A5C8ZU65_9GAMM</name>
<dbReference type="InterPro" id="IPR036388">
    <property type="entry name" value="WH-like_DNA-bd_sf"/>
</dbReference>
<dbReference type="PROSITE" id="PS50949">
    <property type="entry name" value="HTH_GNTR"/>
    <property type="match status" value="1"/>
</dbReference>
<dbReference type="PANTHER" id="PTHR44846">
    <property type="entry name" value="MANNOSYL-D-GLYCERATE TRANSPORT/METABOLISM SYSTEM REPRESSOR MNGR-RELATED"/>
    <property type="match status" value="1"/>
</dbReference>
<feature type="domain" description="HTH gntR-type" evidence="4">
    <location>
        <begin position="22"/>
        <end position="90"/>
    </location>
</feature>
<dbReference type="SUPFAM" id="SSF46785">
    <property type="entry name" value="Winged helix' DNA-binding domain"/>
    <property type="match status" value="1"/>
</dbReference>
<evidence type="ECO:0000256" key="1">
    <source>
        <dbReference type="ARBA" id="ARBA00023015"/>
    </source>
</evidence>
<evidence type="ECO:0000259" key="4">
    <source>
        <dbReference type="PROSITE" id="PS50949"/>
    </source>
</evidence>
<keyword evidence="2" id="KW-0238">DNA-binding</keyword>
<dbReference type="InterPro" id="IPR036390">
    <property type="entry name" value="WH_DNA-bd_sf"/>
</dbReference>
<dbReference type="PRINTS" id="PR00035">
    <property type="entry name" value="HTHGNTR"/>
</dbReference>
<gene>
    <name evidence="5" type="ORF">FV139_14825</name>
</gene>